<dbReference type="InterPro" id="IPR009367">
    <property type="entry name" value="Elm1-like"/>
</dbReference>
<accession>A0A1H0PE93</accession>
<dbReference type="Proteomes" id="UP000199073">
    <property type="component" value="Unassembled WGS sequence"/>
</dbReference>
<name>A0A1H0PE93_9BACT</name>
<sequence length="313" mass="35085">MHIIAVMDGRPGHEKQTLGIIAGLKARTGVHVSVVRTSRPSPYRRIVNGLTVAVPFLYPQKKELQGADLVLCTGSSTHFIALTLKKKLGIPAFCCMHPGSILRSFFDCCFVPGHDGKKGDNIVTTAGAPNMCYDKGKHMPGQGLVLVGGVSEGEHYWIEEKVVSMVQAVISRDTRTHWVIASSPRTPAHTAESLKMFDQNMANVDFVDFKDTWPGWIETQYDRAETVWVTSDSISMIYEAMTAGCRVNIFPMEWSSKEKKFKRNEEILSQQKRVNVFPEYDRTDTASGGVEKLNEAQRIADYILKRWFPENSK</sequence>
<dbReference type="AlphaFoldDB" id="A0A1H0PE93"/>
<dbReference type="EMBL" id="FNJI01000009">
    <property type="protein sequence ID" value="SDP03080.1"/>
    <property type="molecule type" value="Genomic_DNA"/>
</dbReference>
<evidence type="ECO:0008006" key="3">
    <source>
        <dbReference type="Google" id="ProtNLM"/>
    </source>
</evidence>
<dbReference type="STRING" id="91360.SAMN05660330_01626"/>
<evidence type="ECO:0000313" key="2">
    <source>
        <dbReference type="Proteomes" id="UP000199073"/>
    </source>
</evidence>
<dbReference type="SUPFAM" id="SSF53756">
    <property type="entry name" value="UDP-Glycosyltransferase/glycogen phosphorylase"/>
    <property type="match status" value="1"/>
</dbReference>
<protein>
    <recommendedName>
        <fullName evidence="3">Fission protein ELM1</fullName>
    </recommendedName>
</protein>
<keyword evidence="2" id="KW-1185">Reference proteome</keyword>
<gene>
    <name evidence="1" type="ORF">SAMN05660330_01626</name>
</gene>
<organism evidence="1 2">
    <name type="scientific">Desulforhopalus singaporensis</name>
    <dbReference type="NCBI Taxonomy" id="91360"/>
    <lineage>
        <taxon>Bacteria</taxon>
        <taxon>Pseudomonadati</taxon>
        <taxon>Thermodesulfobacteriota</taxon>
        <taxon>Desulfobulbia</taxon>
        <taxon>Desulfobulbales</taxon>
        <taxon>Desulfocapsaceae</taxon>
        <taxon>Desulforhopalus</taxon>
    </lineage>
</organism>
<evidence type="ECO:0000313" key="1">
    <source>
        <dbReference type="EMBL" id="SDP03080.1"/>
    </source>
</evidence>
<reference evidence="1 2" key="1">
    <citation type="submission" date="2016-10" db="EMBL/GenBank/DDBJ databases">
        <authorList>
            <person name="de Groot N.N."/>
        </authorList>
    </citation>
    <scope>NUCLEOTIDE SEQUENCE [LARGE SCALE GENOMIC DNA]</scope>
    <source>
        <strain evidence="1 2">DSM 12130</strain>
    </source>
</reference>
<dbReference type="Pfam" id="PF06258">
    <property type="entry name" value="Mito_fiss_Elm1"/>
    <property type="match status" value="1"/>
</dbReference>
<proteinExistence type="predicted"/>